<dbReference type="PANTHER" id="PTHR16504:SF4">
    <property type="entry name" value="5'(3')-DEOXYRIBONUCLEOTIDASE"/>
    <property type="match status" value="1"/>
</dbReference>
<evidence type="ECO:0000313" key="2">
    <source>
        <dbReference type="EMBL" id="CCC56487.1"/>
    </source>
</evidence>
<protein>
    <submittedName>
        <fullName evidence="2">5'(3')-deoxyribonucleotidase</fullName>
    </submittedName>
</protein>
<comment type="similarity">
    <text evidence="1">Belongs to the 5'(3')-deoxyribonucleotidase family.</text>
</comment>
<organism evidence="2">
    <name type="scientific">Weissella thailandensis fsh4-2</name>
    <dbReference type="NCBI Taxonomy" id="1056112"/>
    <lineage>
        <taxon>Bacteria</taxon>
        <taxon>Bacillati</taxon>
        <taxon>Bacillota</taxon>
        <taxon>Bacilli</taxon>
        <taxon>Lactobacillales</taxon>
        <taxon>Lactobacillaceae</taxon>
        <taxon>Weissella</taxon>
    </lineage>
</organism>
<proteinExistence type="inferred from homology"/>
<dbReference type="Gene3D" id="3.40.50.1000">
    <property type="entry name" value="HAD superfamily/HAD-like"/>
    <property type="match status" value="1"/>
</dbReference>
<sequence length="209" mass="24268">MCHVSTYTQKRGNVIKKLFIDMDNTLVDTLSVLNAESQNVQKYNVKKPDQIPGIFRHLKPLPGAIDGVKELAKHFDLYILSTAPWENPSSWQDKIEWLTDYFGNDINSPFYKKVVMTHKKNLVKMPNSLLLDDRPYHGASDWDDAKIDSFWLQYGYDDQLVWTEKLVPFLISIANANEGTLREDIALANKTNQYQLRHATTEFKKESWE</sequence>
<dbReference type="InterPro" id="IPR036412">
    <property type="entry name" value="HAD-like_sf"/>
</dbReference>
<dbReference type="AlphaFoldDB" id="G0UFH3"/>
<name>G0UFH3_9LACO</name>
<reference evidence="2" key="1">
    <citation type="journal article" date="2011" name="J. Bacteriol.">
        <title>Genome Sequence of Weissella thailandensis fsh4-2.</title>
        <authorList>
            <person name="Benomar N."/>
            <person name="Abriouel H."/>
            <person name="Lee H."/>
            <person name="Cho G.S."/>
            <person name="Huch M."/>
            <person name="Pulido R.P."/>
            <person name="Holzapfel W.H."/>
            <person name="Galvez A."/>
            <person name="Franz C.M."/>
        </authorList>
    </citation>
    <scope>NUCLEOTIDE SEQUENCE</scope>
    <source>
        <strain evidence="2">Fsh4-2</strain>
    </source>
</reference>
<dbReference type="SFLD" id="SFLDG01145">
    <property type="entry name" value="C1.2.1"/>
    <property type="match status" value="1"/>
</dbReference>
<evidence type="ECO:0000256" key="1">
    <source>
        <dbReference type="ARBA" id="ARBA00009589"/>
    </source>
</evidence>
<dbReference type="EMBL" id="HE575149">
    <property type="protein sequence ID" value="CCC56487.1"/>
    <property type="molecule type" value="Genomic_DNA"/>
</dbReference>
<accession>G0UFH3</accession>
<dbReference type="PANTHER" id="PTHR16504">
    <property type="entry name" value="5'(3')-DEOXYRIBONUCLEOTIDASE"/>
    <property type="match status" value="1"/>
</dbReference>
<dbReference type="GO" id="GO:0008253">
    <property type="term" value="F:5'-nucleotidase activity"/>
    <property type="evidence" value="ECO:0007669"/>
    <property type="project" value="InterPro"/>
</dbReference>
<dbReference type="SFLD" id="SFLDS00003">
    <property type="entry name" value="Haloacid_Dehalogenase"/>
    <property type="match status" value="1"/>
</dbReference>
<dbReference type="InterPro" id="IPR010708">
    <property type="entry name" value="5'(3')-deoxyribonucleotidase"/>
</dbReference>
<dbReference type="InterPro" id="IPR023214">
    <property type="entry name" value="HAD_sf"/>
</dbReference>
<dbReference type="GO" id="GO:0009223">
    <property type="term" value="P:pyrimidine deoxyribonucleotide catabolic process"/>
    <property type="evidence" value="ECO:0007669"/>
    <property type="project" value="TreeGrafter"/>
</dbReference>
<dbReference type="SFLD" id="SFLDG01126">
    <property type="entry name" value="C1.2:_Nucleotidase_Like"/>
    <property type="match status" value="1"/>
</dbReference>
<dbReference type="SUPFAM" id="SSF56784">
    <property type="entry name" value="HAD-like"/>
    <property type="match status" value="1"/>
</dbReference>
<dbReference type="Pfam" id="PF06941">
    <property type="entry name" value="NT5C"/>
    <property type="match status" value="1"/>
</dbReference>
<reference evidence="2" key="2">
    <citation type="submission" date="2011-07" db="EMBL/GenBank/DDBJ databases">
        <authorList>
            <person name="Franz C."/>
        </authorList>
    </citation>
    <scope>NUCLEOTIDE SEQUENCE</scope>
    <source>
        <strain evidence="2">Fsh4-2</strain>
    </source>
</reference>
<gene>
    <name evidence="2" type="ORF">WT2_00482</name>
</gene>